<dbReference type="AlphaFoldDB" id="A0AAU9U513"/>
<accession>A0AAU9U513</accession>
<evidence type="ECO:0000313" key="1">
    <source>
        <dbReference type="EMBL" id="CAH2093989.1"/>
    </source>
</evidence>
<dbReference type="Proteomes" id="UP001153954">
    <property type="component" value="Unassembled WGS sequence"/>
</dbReference>
<comment type="caution">
    <text evidence="1">The sequence shown here is derived from an EMBL/GenBank/DDBJ whole genome shotgun (WGS) entry which is preliminary data.</text>
</comment>
<dbReference type="Gene3D" id="3.60.10.10">
    <property type="entry name" value="Endonuclease/exonuclease/phosphatase"/>
    <property type="match status" value="1"/>
</dbReference>
<dbReference type="EMBL" id="CAKOGL010000013">
    <property type="protein sequence ID" value="CAH2093989.1"/>
    <property type="molecule type" value="Genomic_DNA"/>
</dbReference>
<proteinExistence type="predicted"/>
<keyword evidence="2" id="KW-1185">Reference proteome</keyword>
<gene>
    <name evidence="1" type="ORF">EEDITHA_LOCUS9595</name>
</gene>
<name>A0AAU9U513_EUPED</name>
<sequence>MDKEKWTPRVTTWQEPTNKRLRGRQKEKWIDEIKRKAATELPKPIRVTRIGKYIPGKNRRVKVCYDAPYPAKCLLRNKDKLPEHIKIFSDQTPTQQKYLKSLKEELEEPIRKGEALTETWIHSEAQALELQLDNYLHYYNYRTNSKGGGVSAFIHKDLKSSLSESKYLGGNNYLWIQLERYALHIGIVYNPGNTNFKDFLEDYDTLLQQRNRDIVLEDFNIDLLI</sequence>
<protein>
    <submittedName>
        <fullName evidence="1">Uncharacterized protein</fullName>
    </submittedName>
</protein>
<organism evidence="1 2">
    <name type="scientific">Euphydryas editha</name>
    <name type="common">Edith's checkerspot</name>
    <dbReference type="NCBI Taxonomy" id="104508"/>
    <lineage>
        <taxon>Eukaryota</taxon>
        <taxon>Metazoa</taxon>
        <taxon>Ecdysozoa</taxon>
        <taxon>Arthropoda</taxon>
        <taxon>Hexapoda</taxon>
        <taxon>Insecta</taxon>
        <taxon>Pterygota</taxon>
        <taxon>Neoptera</taxon>
        <taxon>Endopterygota</taxon>
        <taxon>Lepidoptera</taxon>
        <taxon>Glossata</taxon>
        <taxon>Ditrysia</taxon>
        <taxon>Papilionoidea</taxon>
        <taxon>Nymphalidae</taxon>
        <taxon>Nymphalinae</taxon>
        <taxon>Euphydryas</taxon>
    </lineage>
</organism>
<reference evidence="1" key="1">
    <citation type="submission" date="2022-03" db="EMBL/GenBank/DDBJ databases">
        <authorList>
            <person name="Tunstrom K."/>
        </authorList>
    </citation>
    <scope>NUCLEOTIDE SEQUENCE</scope>
</reference>
<dbReference type="SUPFAM" id="SSF56219">
    <property type="entry name" value="DNase I-like"/>
    <property type="match status" value="1"/>
</dbReference>
<evidence type="ECO:0000313" key="2">
    <source>
        <dbReference type="Proteomes" id="UP001153954"/>
    </source>
</evidence>
<dbReference type="InterPro" id="IPR036691">
    <property type="entry name" value="Endo/exonu/phosph_ase_sf"/>
</dbReference>